<protein>
    <recommendedName>
        <fullName evidence="2">DUF6268 domain-containing protein</fullName>
    </recommendedName>
</protein>
<proteinExistence type="predicted"/>
<reference evidence="3 4" key="1">
    <citation type="submission" date="2018-06" db="EMBL/GenBank/DDBJ databases">
        <title>Flavobacterium sp IMCC34762, genome.</title>
        <authorList>
            <person name="Joung Y."/>
            <person name="Cho J."/>
            <person name="Song J."/>
        </authorList>
    </citation>
    <scope>NUCLEOTIDE SEQUENCE [LARGE SCALE GENOMIC DNA]</scope>
    <source>
        <strain evidence="3 4">IMCC34762</strain>
    </source>
</reference>
<evidence type="ECO:0000256" key="1">
    <source>
        <dbReference type="SAM" id="SignalP"/>
    </source>
</evidence>
<comment type="caution">
    <text evidence="3">The sequence shown here is derived from an EMBL/GenBank/DDBJ whole genome shotgun (WGS) entry which is preliminary data.</text>
</comment>
<dbReference type="Pfam" id="PF19783">
    <property type="entry name" value="DUF6268"/>
    <property type="match status" value="1"/>
</dbReference>
<feature type="domain" description="DUF6268" evidence="2">
    <location>
        <begin position="81"/>
        <end position="285"/>
    </location>
</feature>
<dbReference type="RefSeq" id="WP_111409809.1">
    <property type="nucleotide sequence ID" value="NZ_QKXH01000005.1"/>
</dbReference>
<feature type="signal peptide" evidence="1">
    <location>
        <begin position="1"/>
        <end position="22"/>
    </location>
</feature>
<keyword evidence="1" id="KW-0732">Signal</keyword>
<dbReference type="AlphaFoldDB" id="A0A2W7TVK2"/>
<gene>
    <name evidence="3" type="ORF">DOS84_09080</name>
</gene>
<accession>A0A2W7TVK2</accession>
<dbReference type="InterPro" id="IPR046235">
    <property type="entry name" value="DUF6268"/>
</dbReference>
<dbReference type="OrthoDB" id="1375732at2"/>
<evidence type="ECO:0000259" key="2">
    <source>
        <dbReference type="Pfam" id="PF19783"/>
    </source>
</evidence>
<name>A0A2W7TVK2_9FLAO</name>
<sequence>MRINNFTKLLILIPLFSVYAQKAFTIDLNIKTEPIENGSIKQTGIGVLFFKDIGTKNKLTNTFKYKSTTVTDEIETYLLKNYVTNYSSTHFISFENIFEFSHQITEKTKLNIAIEPTANYESNFDVSDISILGGIELSQSLNKNNSIDVGVKRMTVFGKPEILPTFSFNHQFNNKAYLKLGFPYSELSYSNSIRNKFSLNNDFSGSSYNLNSPVVTEDINAITKLGFSQIETTLQFERNMDTSWYVSLKGGYSSNKEFKFSDENRTKEMNQALKNGGIFSISIKYKL</sequence>
<dbReference type="EMBL" id="QKXH01000005">
    <property type="protein sequence ID" value="PZX93564.1"/>
    <property type="molecule type" value="Genomic_DNA"/>
</dbReference>
<dbReference type="Proteomes" id="UP000249177">
    <property type="component" value="Unassembled WGS sequence"/>
</dbReference>
<evidence type="ECO:0000313" key="4">
    <source>
        <dbReference type="Proteomes" id="UP000249177"/>
    </source>
</evidence>
<organism evidence="3 4">
    <name type="scientific">Flavobacterium aquariorum</name>
    <dbReference type="NCBI Taxonomy" id="2217670"/>
    <lineage>
        <taxon>Bacteria</taxon>
        <taxon>Pseudomonadati</taxon>
        <taxon>Bacteroidota</taxon>
        <taxon>Flavobacteriia</taxon>
        <taxon>Flavobacteriales</taxon>
        <taxon>Flavobacteriaceae</taxon>
        <taxon>Flavobacterium</taxon>
    </lineage>
</organism>
<evidence type="ECO:0000313" key="3">
    <source>
        <dbReference type="EMBL" id="PZX93564.1"/>
    </source>
</evidence>
<feature type="chain" id="PRO_5016147637" description="DUF6268 domain-containing protein" evidence="1">
    <location>
        <begin position="23"/>
        <end position="287"/>
    </location>
</feature>
<keyword evidence="4" id="KW-1185">Reference proteome</keyword>